<evidence type="ECO:0000256" key="1">
    <source>
        <dbReference type="ARBA" id="ARBA00022614"/>
    </source>
</evidence>
<organism evidence="5 6">
    <name type="scientific">Microctonus aethiopoides</name>
    <dbReference type="NCBI Taxonomy" id="144406"/>
    <lineage>
        <taxon>Eukaryota</taxon>
        <taxon>Metazoa</taxon>
        <taxon>Ecdysozoa</taxon>
        <taxon>Arthropoda</taxon>
        <taxon>Hexapoda</taxon>
        <taxon>Insecta</taxon>
        <taxon>Pterygota</taxon>
        <taxon>Neoptera</taxon>
        <taxon>Endopterygota</taxon>
        <taxon>Hymenoptera</taxon>
        <taxon>Apocrita</taxon>
        <taxon>Ichneumonoidea</taxon>
        <taxon>Braconidae</taxon>
        <taxon>Euphorinae</taxon>
        <taxon>Microctonus</taxon>
    </lineage>
</organism>
<feature type="non-terminal residue" evidence="5">
    <location>
        <position position="1"/>
    </location>
</feature>
<proteinExistence type="predicted"/>
<keyword evidence="1" id="KW-0433">Leucine-rich repeat</keyword>
<dbReference type="EMBL" id="JAQQBS010000002">
    <property type="protein sequence ID" value="KAK0172905.1"/>
    <property type="molecule type" value="Genomic_DNA"/>
</dbReference>
<protein>
    <recommendedName>
        <fullName evidence="4">LRRNT domain-containing protein</fullName>
    </recommendedName>
</protein>
<dbReference type="SMART" id="SM00013">
    <property type="entry name" value="LRRNT"/>
    <property type="match status" value="1"/>
</dbReference>
<dbReference type="AlphaFoldDB" id="A0AA39FNJ2"/>
<evidence type="ECO:0000313" key="5">
    <source>
        <dbReference type="EMBL" id="KAK0172905.1"/>
    </source>
</evidence>
<comment type="caution">
    <text evidence="5">The sequence shown here is derived from an EMBL/GenBank/DDBJ whole genome shotgun (WGS) entry which is preliminary data.</text>
</comment>
<name>A0AA39FNJ2_9HYME</name>
<keyword evidence="3" id="KW-0472">Membrane</keyword>
<dbReference type="Proteomes" id="UP001168990">
    <property type="component" value="Unassembled WGS sequence"/>
</dbReference>
<evidence type="ECO:0000259" key="4">
    <source>
        <dbReference type="SMART" id="SM00013"/>
    </source>
</evidence>
<keyword evidence="3" id="KW-0812">Transmembrane</keyword>
<accession>A0AA39FNJ2</accession>
<dbReference type="Pfam" id="PF01462">
    <property type="entry name" value="LRRNT"/>
    <property type="match status" value="1"/>
</dbReference>
<dbReference type="InterPro" id="IPR000372">
    <property type="entry name" value="LRRNT"/>
</dbReference>
<sequence>MAEIYLRYSEASTFIDKPYARTRNMLERERENKQIQTYQNDRNQTAGQLNKLDVTLNSSDYFTHRTSSNFLANPLAQDNPIDVTVNQRRIITTDNSNSSVTTTGQFGIYTQVVNIPCENITRRISLSNNNNNSNNSNKQRRKFIEIIEGSNQRIKNINDKLLAMIKAMTPTWSIRLLGVSCGSVICAWGLLLVLSVLGGASHSTGVGSYGFDNVGNMEDLNNARCPWACSCEGQELDCSERGLTQVPGDLAVLAEK</sequence>
<evidence type="ECO:0000313" key="6">
    <source>
        <dbReference type="Proteomes" id="UP001168990"/>
    </source>
</evidence>
<keyword evidence="6" id="KW-1185">Reference proteome</keyword>
<reference evidence="5" key="2">
    <citation type="submission" date="2023-03" db="EMBL/GenBank/DDBJ databases">
        <authorList>
            <person name="Inwood S.N."/>
            <person name="Skelly J.G."/>
            <person name="Guhlin J."/>
            <person name="Harrop T.W.R."/>
            <person name="Goldson S.G."/>
            <person name="Dearden P.K."/>
        </authorList>
    </citation>
    <scope>NUCLEOTIDE SEQUENCE</scope>
    <source>
        <strain evidence="5">Irish</strain>
        <tissue evidence="5">Whole body</tissue>
    </source>
</reference>
<evidence type="ECO:0000256" key="3">
    <source>
        <dbReference type="SAM" id="Phobius"/>
    </source>
</evidence>
<keyword evidence="2" id="KW-0732">Signal</keyword>
<reference evidence="5" key="1">
    <citation type="journal article" date="2023" name="bioRxiv">
        <title>Scaffold-level genome assemblies of two parasitoid biocontrol wasps reveal the parthenogenesis mechanism and an associated novel virus.</title>
        <authorList>
            <person name="Inwood S."/>
            <person name="Skelly J."/>
            <person name="Guhlin J."/>
            <person name="Harrop T."/>
            <person name="Goldson S."/>
            <person name="Dearden P."/>
        </authorList>
    </citation>
    <scope>NUCLEOTIDE SEQUENCE</scope>
    <source>
        <strain evidence="5">Irish</strain>
        <tissue evidence="5">Whole body</tissue>
    </source>
</reference>
<keyword evidence="3" id="KW-1133">Transmembrane helix</keyword>
<gene>
    <name evidence="5" type="ORF">PV328_006170</name>
</gene>
<feature type="domain" description="LRRNT" evidence="4">
    <location>
        <begin position="224"/>
        <end position="256"/>
    </location>
</feature>
<feature type="transmembrane region" description="Helical" evidence="3">
    <location>
        <begin position="174"/>
        <end position="197"/>
    </location>
</feature>
<evidence type="ECO:0000256" key="2">
    <source>
        <dbReference type="ARBA" id="ARBA00022729"/>
    </source>
</evidence>